<reference evidence="3 4" key="1">
    <citation type="submission" date="2015-10" db="EMBL/GenBank/DDBJ databases">
        <title>Draft Genome Sequence of Chlorobium limicola strain Frasassi Growing under Artificial Lighting in the Frasassi Cave System.</title>
        <authorList>
            <person name="Mansor M."/>
            <person name="Macalady J."/>
        </authorList>
    </citation>
    <scope>NUCLEOTIDE SEQUENCE [LARGE SCALE GENOMIC DNA]</scope>
    <source>
        <strain evidence="3 4">Frasassi</strain>
    </source>
</reference>
<keyword evidence="3" id="KW-0489">Methyltransferase</keyword>
<dbReference type="AlphaFoldDB" id="A0A101JSZ2"/>
<dbReference type="Proteomes" id="UP000053937">
    <property type="component" value="Unassembled WGS sequence"/>
</dbReference>
<dbReference type="InterPro" id="IPR029063">
    <property type="entry name" value="SAM-dependent_MTases_sf"/>
</dbReference>
<name>A0A101JSZ2_CHLLI</name>
<keyword evidence="4" id="KW-1185">Reference proteome</keyword>
<accession>A0A101JSZ2</accession>
<dbReference type="InterPro" id="IPR041698">
    <property type="entry name" value="Methyltransf_25"/>
</dbReference>
<dbReference type="GO" id="GO:0008168">
    <property type="term" value="F:methyltransferase activity"/>
    <property type="evidence" value="ECO:0007669"/>
    <property type="project" value="UniProtKB-KW"/>
</dbReference>
<dbReference type="GO" id="GO:0032259">
    <property type="term" value="P:methylation"/>
    <property type="evidence" value="ECO:0007669"/>
    <property type="project" value="UniProtKB-KW"/>
</dbReference>
<dbReference type="RefSeq" id="WP_059138308.1">
    <property type="nucleotide sequence ID" value="NZ_LMBR01000018.1"/>
</dbReference>
<evidence type="ECO:0000259" key="2">
    <source>
        <dbReference type="Pfam" id="PF13649"/>
    </source>
</evidence>
<evidence type="ECO:0000313" key="3">
    <source>
        <dbReference type="EMBL" id="KUL32563.1"/>
    </source>
</evidence>
<gene>
    <name evidence="3" type="ORF">ASB62_01505</name>
</gene>
<keyword evidence="1 3" id="KW-0808">Transferase</keyword>
<sequence length="216" mass="23554">MTTSWNSTERFDRAAAEWDENPRRTALAAGIAQAILETVNPDSSMQAMEFGCGTGLLTLALAAHVGKLTAIDTSPEMLAILQKKIDTLGISSVETRCLDLVQQPGIITKLENLDLIFSSMTLHHIADTKALLERLSGFLRTGGIVAIADLDPEDGFFHDDDAEEVHPGFERSQLHSILENAGFGKIAFKTAYEVHKTNRSGILKTYPVFLVTAVKL</sequence>
<dbReference type="OrthoDB" id="9791837at2"/>
<dbReference type="PANTHER" id="PTHR43861">
    <property type="entry name" value="TRANS-ACONITATE 2-METHYLTRANSFERASE-RELATED"/>
    <property type="match status" value="1"/>
</dbReference>
<dbReference type="Gene3D" id="3.40.50.150">
    <property type="entry name" value="Vaccinia Virus protein VP39"/>
    <property type="match status" value="1"/>
</dbReference>
<evidence type="ECO:0000313" key="4">
    <source>
        <dbReference type="Proteomes" id="UP000053937"/>
    </source>
</evidence>
<dbReference type="SUPFAM" id="SSF53335">
    <property type="entry name" value="S-adenosyl-L-methionine-dependent methyltransferases"/>
    <property type="match status" value="1"/>
</dbReference>
<evidence type="ECO:0000256" key="1">
    <source>
        <dbReference type="ARBA" id="ARBA00022679"/>
    </source>
</evidence>
<proteinExistence type="predicted"/>
<feature type="domain" description="Methyltransferase" evidence="2">
    <location>
        <begin position="48"/>
        <end position="143"/>
    </location>
</feature>
<comment type="caution">
    <text evidence="3">The sequence shown here is derived from an EMBL/GenBank/DDBJ whole genome shotgun (WGS) entry which is preliminary data.</text>
</comment>
<dbReference type="EMBL" id="LMBR01000018">
    <property type="protein sequence ID" value="KUL32563.1"/>
    <property type="molecule type" value="Genomic_DNA"/>
</dbReference>
<dbReference type="CDD" id="cd02440">
    <property type="entry name" value="AdoMet_MTases"/>
    <property type="match status" value="1"/>
</dbReference>
<organism evidence="3 4">
    <name type="scientific">Chlorobium limicola</name>
    <dbReference type="NCBI Taxonomy" id="1092"/>
    <lineage>
        <taxon>Bacteria</taxon>
        <taxon>Pseudomonadati</taxon>
        <taxon>Chlorobiota</taxon>
        <taxon>Chlorobiia</taxon>
        <taxon>Chlorobiales</taxon>
        <taxon>Chlorobiaceae</taxon>
        <taxon>Chlorobium/Pelodictyon group</taxon>
        <taxon>Chlorobium</taxon>
    </lineage>
</organism>
<dbReference type="PANTHER" id="PTHR43861:SF3">
    <property type="entry name" value="PUTATIVE (AFU_ORTHOLOGUE AFUA_2G14390)-RELATED"/>
    <property type="match status" value="1"/>
</dbReference>
<dbReference type="Pfam" id="PF13649">
    <property type="entry name" value="Methyltransf_25"/>
    <property type="match status" value="1"/>
</dbReference>
<protein>
    <submittedName>
        <fullName evidence="3">Methyltransferase type 11</fullName>
    </submittedName>
</protein>